<gene>
    <name evidence="6" type="ORF">POF50_027590</name>
</gene>
<feature type="compositionally biased region" description="Gly residues" evidence="4">
    <location>
        <begin position="144"/>
        <end position="158"/>
    </location>
</feature>
<dbReference type="InterPro" id="IPR002938">
    <property type="entry name" value="FAD-bd"/>
</dbReference>
<evidence type="ECO:0000256" key="3">
    <source>
        <dbReference type="ARBA" id="ARBA00022827"/>
    </source>
</evidence>
<dbReference type="PANTHER" id="PTHR43004">
    <property type="entry name" value="TRK SYSTEM POTASSIUM UPTAKE PROTEIN"/>
    <property type="match status" value="1"/>
</dbReference>
<dbReference type="SUPFAM" id="SSF51905">
    <property type="entry name" value="FAD/NAD(P)-binding domain"/>
    <property type="match status" value="1"/>
</dbReference>
<feature type="region of interest" description="Disordered" evidence="4">
    <location>
        <begin position="141"/>
        <end position="167"/>
    </location>
</feature>
<dbReference type="PANTHER" id="PTHR43004:SF19">
    <property type="entry name" value="BINDING MONOOXYGENASE, PUTATIVE (JCVI)-RELATED"/>
    <property type="match status" value="1"/>
</dbReference>
<evidence type="ECO:0000256" key="2">
    <source>
        <dbReference type="ARBA" id="ARBA00022630"/>
    </source>
</evidence>
<evidence type="ECO:0000259" key="5">
    <source>
        <dbReference type="Pfam" id="PF01494"/>
    </source>
</evidence>
<feature type="compositionally biased region" description="Basic and acidic residues" evidence="4">
    <location>
        <begin position="652"/>
        <end position="662"/>
    </location>
</feature>
<proteinExistence type="predicted"/>
<dbReference type="EMBL" id="JABXJJ020000040">
    <property type="protein sequence ID" value="MDI5973067.1"/>
    <property type="molecule type" value="Genomic_DNA"/>
</dbReference>
<organism evidence="6">
    <name type="scientific">Streptantibioticus silvisoli</name>
    <dbReference type="NCBI Taxonomy" id="2705255"/>
    <lineage>
        <taxon>Bacteria</taxon>
        <taxon>Bacillati</taxon>
        <taxon>Actinomycetota</taxon>
        <taxon>Actinomycetes</taxon>
        <taxon>Kitasatosporales</taxon>
        <taxon>Streptomycetaceae</taxon>
        <taxon>Streptantibioticus</taxon>
    </lineage>
</organism>
<dbReference type="RefSeq" id="WP_282699034.1">
    <property type="nucleotide sequence ID" value="NZ_JABXJJ020000040.1"/>
</dbReference>
<dbReference type="Pfam" id="PF01494">
    <property type="entry name" value="FAD_binding_3"/>
    <property type="match status" value="1"/>
</dbReference>
<evidence type="ECO:0000256" key="1">
    <source>
        <dbReference type="ARBA" id="ARBA00001974"/>
    </source>
</evidence>
<accession>A0AA90HA88</accession>
<dbReference type="PRINTS" id="PR00420">
    <property type="entry name" value="RNGMNOXGNASE"/>
</dbReference>
<comment type="caution">
    <text evidence="6">The sequence shown here is derived from an EMBL/GenBank/DDBJ whole genome shotgun (WGS) entry which is preliminary data.</text>
</comment>
<feature type="compositionally biased region" description="Pro residues" evidence="4">
    <location>
        <begin position="610"/>
        <end position="619"/>
    </location>
</feature>
<dbReference type="Gene3D" id="3.50.50.60">
    <property type="entry name" value="FAD/NAD(P)-binding domain"/>
    <property type="match status" value="2"/>
</dbReference>
<keyword evidence="6" id="KW-0560">Oxidoreductase</keyword>
<evidence type="ECO:0000313" key="6">
    <source>
        <dbReference type="EMBL" id="MDI5973067.1"/>
    </source>
</evidence>
<dbReference type="InterPro" id="IPR050641">
    <property type="entry name" value="RIFMO-like"/>
</dbReference>
<keyword evidence="2" id="KW-0285">Flavoprotein</keyword>
<protein>
    <submittedName>
        <fullName evidence="6">FAD-dependent monooxygenase</fullName>
    </submittedName>
</protein>
<dbReference type="Gene3D" id="3.30.70.2450">
    <property type="match status" value="1"/>
</dbReference>
<name>A0AA90HA88_9ACTN</name>
<sequence length="662" mass="69705">MDPVIVAGAGPTGLTLALCLIRHEVPVILLDEGNPADVEPHPERTVVLRPGTAGLLARLGYRKVHTDAARWTAWRTLRRRQEMQYVHFTPEPESAARAFGSRSAAGMPGFPGSTGFPGGVPGGVPGQGAAFEGRGAGFERRGTGFEGGGAGGSGGRGDGPAEASWDEPSPLHLSQDRLRHGLLAAVDGHELLTVAYGARIDAVEQDERGVNVHTRPGEDTPDTWWRGAFLVGCDGPRSTVRKLLDIRFPGRTAVDRYAVAALRTALPDPGVALLHRDPSGARGTEVTARPLPRGVWRVDWSLRAGTPPLTADALVSRIRGTLAGWCAGTVPPYELLGSAEYAVHQRLARRWRNGRAFLAGDAAHLLGALGTQGLEEGLRDADNLAWKLALAWHQGASETLLDSYESERRGAVGARLRAADQALPLLRTDGAWHSLRHSVLSGPAGRHAELLTDGHLGRGLLGAPPAYQRSPLSLAAARDGGRSGASPLVTPRGSASGTLVDDVAVIDLTGERALLSDRLGRGLLVLLVAPGTGVWESRHWLTAGLMPQLSAAVAALPAPAELLITESYPGATAHTVLLVRPDGHLVAAMTGCRPAELYAYADLARGGPPHATPPTPEPPDQYATAPEPYDPAPTPTAPEGFSTTPNTPTPHAEQEHGGSRRR</sequence>
<feature type="region of interest" description="Disordered" evidence="4">
    <location>
        <begin position="606"/>
        <end position="662"/>
    </location>
</feature>
<dbReference type="GO" id="GO:0016709">
    <property type="term" value="F:oxidoreductase activity, acting on paired donors, with incorporation or reduction of molecular oxygen, NAD(P)H as one donor, and incorporation of one atom of oxygen"/>
    <property type="evidence" value="ECO:0007669"/>
    <property type="project" value="UniProtKB-ARBA"/>
</dbReference>
<keyword evidence="6" id="KW-0503">Monooxygenase</keyword>
<feature type="domain" description="FAD-binding" evidence="5">
    <location>
        <begin position="3"/>
        <end position="412"/>
    </location>
</feature>
<dbReference type="AlphaFoldDB" id="A0AA90HA88"/>
<comment type="cofactor">
    <cofactor evidence="1">
        <name>FAD</name>
        <dbReference type="ChEBI" id="CHEBI:57692"/>
    </cofactor>
</comment>
<dbReference type="GO" id="GO:0071949">
    <property type="term" value="F:FAD binding"/>
    <property type="evidence" value="ECO:0007669"/>
    <property type="project" value="InterPro"/>
</dbReference>
<keyword evidence="3" id="KW-0274">FAD</keyword>
<evidence type="ECO:0000256" key="4">
    <source>
        <dbReference type="SAM" id="MobiDB-lite"/>
    </source>
</evidence>
<reference evidence="6" key="1">
    <citation type="submission" date="2023-05" db="EMBL/GenBank/DDBJ databases">
        <title>Streptantibioticus silvisoli sp. nov., acidotolerant actinomycetes 1 from pine litter.</title>
        <authorList>
            <person name="Swiecimska M."/>
            <person name="Golinska P."/>
            <person name="Sangal V."/>
            <person name="Wachnowicz B."/>
            <person name="Goodfellow M."/>
        </authorList>
    </citation>
    <scope>NUCLEOTIDE SEQUENCE</scope>
    <source>
        <strain evidence="6">SL13</strain>
    </source>
</reference>
<dbReference type="InterPro" id="IPR036188">
    <property type="entry name" value="FAD/NAD-bd_sf"/>
</dbReference>